<name>A0AAV1R0V5_9ROSI</name>
<dbReference type="PANTHER" id="PTHR38225:SF3">
    <property type="entry name" value="RX N-TERMINAL DOMAIN-CONTAINING PROTEIN"/>
    <property type="match status" value="1"/>
</dbReference>
<evidence type="ECO:0000313" key="1">
    <source>
        <dbReference type="EMBL" id="CAK7326688.1"/>
    </source>
</evidence>
<organism evidence="1 2">
    <name type="scientific">Dovyalis caffra</name>
    <dbReference type="NCBI Taxonomy" id="77055"/>
    <lineage>
        <taxon>Eukaryota</taxon>
        <taxon>Viridiplantae</taxon>
        <taxon>Streptophyta</taxon>
        <taxon>Embryophyta</taxon>
        <taxon>Tracheophyta</taxon>
        <taxon>Spermatophyta</taxon>
        <taxon>Magnoliopsida</taxon>
        <taxon>eudicotyledons</taxon>
        <taxon>Gunneridae</taxon>
        <taxon>Pentapetalae</taxon>
        <taxon>rosids</taxon>
        <taxon>fabids</taxon>
        <taxon>Malpighiales</taxon>
        <taxon>Salicaceae</taxon>
        <taxon>Flacourtieae</taxon>
        <taxon>Dovyalis</taxon>
    </lineage>
</organism>
<keyword evidence="2" id="KW-1185">Reference proteome</keyword>
<dbReference type="AlphaFoldDB" id="A0AAV1R0V5"/>
<dbReference type="EMBL" id="CAWUPB010000851">
    <property type="protein sequence ID" value="CAK7326688.1"/>
    <property type="molecule type" value="Genomic_DNA"/>
</dbReference>
<gene>
    <name evidence="1" type="ORF">DCAF_LOCUS4391</name>
</gene>
<evidence type="ECO:0000313" key="2">
    <source>
        <dbReference type="Proteomes" id="UP001314170"/>
    </source>
</evidence>
<dbReference type="Proteomes" id="UP001314170">
    <property type="component" value="Unassembled WGS sequence"/>
</dbReference>
<sequence length="100" mass="11291">MIKTEVLKLWLAGTSANIVDANLGILRGRIAEVQMKERLDKWCKLENGWNYQSGYDHKRKRDAILSESLELMGFAVLYTGRSLAFKSSPWLSEQSGGRAS</sequence>
<protein>
    <submittedName>
        <fullName evidence="1">Uncharacterized protein</fullName>
    </submittedName>
</protein>
<dbReference type="PANTHER" id="PTHR38225">
    <property type="entry name" value="PROTEIN, PUTATIVE-RELATED"/>
    <property type="match status" value="1"/>
</dbReference>
<comment type="caution">
    <text evidence="1">The sequence shown here is derived from an EMBL/GenBank/DDBJ whole genome shotgun (WGS) entry which is preliminary data.</text>
</comment>
<proteinExistence type="predicted"/>
<reference evidence="1 2" key="1">
    <citation type="submission" date="2024-01" db="EMBL/GenBank/DDBJ databases">
        <authorList>
            <person name="Waweru B."/>
        </authorList>
    </citation>
    <scope>NUCLEOTIDE SEQUENCE [LARGE SCALE GENOMIC DNA]</scope>
</reference>
<accession>A0AAV1R0V5</accession>